<protein>
    <submittedName>
        <fullName evidence="2">Unannotated protein</fullName>
    </submittedName>
</protein>
<evidence type="ECO:0000313" key="2">
    <source>
        <dbReference type="EMBL" id="CAB4928883.1"/>
    </source>
</evidence>
<accession>A0A6J7ICK4</accession>
<reference evidence="2" key="1">
    <citation type="submission" date="2020-05" db="EMBL/GenBank/DDBJ databases">
        <authorList>
            <person name="Chiriac C."/>
            <person name="Salcher M."/>
            <person name="Ghai R."/>
            <person name="Kavagutti S V."/>
        </authorList>
    </citation>
    <scope>NUCLEOTIDE SEQUENCE</scope>
</reference>
<sequence length="144" mass="15452">MLAWMPSGVSSMIATEQALVLPAGSAPERLAWDLVLRASWEPDSVEVISQDVAGGRPLSRRIAVESDPGVLPHVVRERVMASIVVQHHVALDGERGARMVARREAGSTDLRWSVVFDAGLDPADPVLRARADEALAEVRASLGI</sequence>
<gene>
    <name evidence="1" type="ORF">UFOPK3268_01649</name>
    <name evidence="2" type="ORF">UFOPK3752_00297</name>
</gene>
<dbReference type="EMBL" id="CAFBND010000007">
    <property type="protein sequence ID" value="CAB4928883.1"/>
    <property type="molecule type" value="Genomic_DNA"/>
</dbReference>
<evidence type="ECO:0000313" key="1">
    <source>
        <dbReference type="EMBL" id="CAB4852419.1"/>
    </source>
</evidence>
<organism evidence="2">
    <name type="scientific">freshwater metagenome</name>
    <dbReference type="NCBI Taxonomy" id="449393"/>
    <lineage>
        <taxon>unclassified sequences</taxon>
        <taxon>metagenomes</taxon>
        <taxon>ecological metagenomes</taxon>
    </lineage>
</organism>
<dbReference type="AlphaFoldDB" id="A0A6J7ICK4"/>
<dbReference type="EMBL" id="CAFBIZ010000267">
    <property type="protein sequence ID" value="CAB4852419.1"/>
    <property type="molecule type" value="Genomic_DNA"/>
</dbReference>
<name>A0A6J7ICK4_9ZZZZ</name>
<proteinExistence type="predicted"/>